<evidence type="ECO:0000313" key="1">
    <source>
        <dbReference type="EMBL" id="MEM5496682.1"/>
    </source>
</evidence>
<comment type="caution">
    <text evidence="1">The sequence shown here is derived from an EMBL/GenBank/DDBJ whole genome shotgun (WGS) entry which is preliminary data.</text>
</comment>
<dbReference type="EMBL" id="JBBMQS010000002">
    <property type="protein sequence ID" value="MEM5496682.1"/>
    <property type="molecule type" value="Genomic_DNA"/>
</dbReference>
<name>A0ABU9SS05_9ALTE</name>
<accession>A0ABU9SS05</accession>
<keyword evidence="2" id="KW-1185">Reference proteome</keyword>
<protein>
    <submittedName>
        <fullName evidence="1">Uncharacterized protein</fullName>
    </submittedName>
</protein>
<reference evidence="1 2" key="1">
    <citation type="submission" date="2024-03" db="EMBL/GenBank/DDBJ databases">
        <title>Community enrichment and isolation of bacterial strains for fucoidan degradation.</title>
        <authorList>
            <person name="Sichert A."/>
        </authorList>
    </citation>
    <scope>NUCLEOTIDE SEQUENCE [LARGE SCALE GENOMIC DNA]</scope>
    <source>
        <strain evidence="1 2">AS12</strain>
    </source>
</reference>
<proteinExistence type="predicted"/>
<sequence length="78" mass="8757">MSLMIGKLTSANSLAKMKELNQGYGRGLFQYPCREKDAYGHTSYISEDEIAFTLTSNGMNMSIKVQHCYFKHLLGCAI</sequence>
<dbReference type="Proteomes" id="UP001461163">
    <property type="component" value="Unassembled WGS sequence"/>
</dbReference>
<gene>
    <name evidence="1" type="ORF">WNY77_04665</name>
</gene>
<evidence type="ECO:0000313" key="2">
    <source>
        <dbReference type="Proteomes" id="UP001461163"/>
    </source>
</evidence>
<organism evidence="1 2">
    <name type="scientific">Paraglaciecola mesophila</name>
    <dbReference type="NCBI Taxonomy" id="197222"/>
    <lineage>
        <taxon>Bacteria</taxon>
        <taxon>Pseudomonadati</taxon>
        <taxon>Pseudomonadota</taxon>
        <taxon>Gammaproteobacteria</taxon>
        <taxon>Alteromonadales</taxon>
        <taxon>Alteromonadaceae</taxon>
        <taxon>Paraglaciecola</taxon>
    </lineage>
</organism>
<dbReference type="RefSeq" id="WP_342881054.1">
    <property type="nucleotide sequence ID" value="NZ_JBBMQS010000002.1"/>
</dbReference>